<keyword evidence="5" id="KW-0648">Protein biosynthesis</keyword>
<dbReference type="InterPro" id="IPR036925">
    <property type="entry name" value="TIF_IF2_dom3_sf"/>
</dbReference>
<dbReference type="Proteomes" id="UP000033918">
    <property type="component" value="Unassembled WGS sequence"/>
</dbReference>
<dbReference type="GO" id="GO:0005737">
    <property type="term" value="C:cytoplasm"/>
    <property type="evidence" value="ECO:0007669"/>
    <property type="project" value="TreeGrafter"/>
</dbReference>
<proteinExistence type="predicted"/>
<evidence type="ECO:0000313" key="5">
    <source>
        <dbReference type="EMBL" id="KKR88835.1"/>
    </source>
</evidence>
<dbReference type="SUPFAM" id="SSF52156">
    <property type="entry name" value="Initiation factor IF2/eIF5b, domain 3"/>
    <property type="match status" value="1"/>
</dbReference>
<dbReference type="Gene3D" id="2.40.30.10">
    <property type="entry name" value="Translation factors"/>
    <property type="match status" value="1"/>
</dbReference>
<organism evidence="5 6">
    <name type="scientific">Candidatus Wolfebacteria bacterium GW2011_GWB1_41_12</name>
    <dbReference type="NCBI Taxonomy" id="1619006"/>
    <lineage>
        <taxon>Bacteria</taxon>
        <taxon>Candidatus Wolfeibacteriota</taxon>
    </lineage>
</organism>
<keyword evidence="5" id="KW-0396">Initiation factor</keyword>
<dbReference type="PATRIC" id="fig|1619006.3.peg.374"/>
<evidence type="ECO:0000259" key="3">
    <source>
        <dbReference type="Pfam" id="PF11987"/>
    </source>
</evidence>
<dbReference type="GO" id="GO:0005525">
    <property type="term" value="F:GTP binding"/>
    <property type="evidence" value="ECO:0007669"/>
    <property type="project" value="UniProtKB-KW"/>
</dbReference>
<dbReference type="SUPFAM" id="SSF50447">
    <property type="entry name" value="Translation proteins"/>
    <property type="match status" value="1"/>
</dbReference>
<dbReference type="PANTHER" id="PTHR43381">
    <property type="entry name" value="TRANSLATION INITIATION FACTOR IF-2-RELATED"/>
    <property type="match status" value="1"/>
</dbReference>
<reference evidence="5 6" key="1">
    <citation type="journal article" date="2015" name="Nature">
        <title>rRNA introns, odd ribosomes, and small enigmatic genomes across a large radiation of phyla.</title>
        <authorList>
            <person name="Brown C.T."/>
            <person name="Hug L.A."/>
            <person name="Thomas B.C."/>
            <person name="Sharon I."/>
            <person name="Castelle C.J."/>
            <person name="Singh A."/>
            <person name="Wilkins M.J."/>
            <person name="Williams K.H."/>
            <person name="Banfield J.F."/>
        </authorList>
    </citation>
    <scope>NUCLEOTIDE SEQUENCE [LARGE SCALE GENOMIC DNA]</scope>
</reference>
<dbReference type="Gene3D" id="3.40.50.10050">
    <property type="entry name" value="Translation initiation factor IF- 2, domain 3"/>
    <property type="match status" value="1"/>
</dbReference>
<dbReference type="InterPro" id="IPR029459">
    <property type="entry name" value="EFTU-type"/>
</dbReference>
<evidence type="ECO:0000256" key="2">
    <source>
        <dbReference type="ARBA" id="ARBA00023134"/>
    </source>
</evidence>
<keyword evidence="2" id="KW-0342">GTP-binding</keyword>
<dbReference type="Pfam" id="PF11987">
    <property type="entry name" value="IF-2"/>
    <property type="match status" value="1"/>
</dbReference>
<dbReference type="EMBL" id="LCAK01000003">
    <property type="protein sequence ID" value="KKR88835.1"/>
    <property type="molecule type" value="Genomic_DNA"/>
</dbReference>
<feature type="domain" description="Elongation factor Tu-type" evidence="4">
    <location>
        <begin position="99"/>
        <end position="174"/>
    </location>
</feature>
<dbReference type="Pfam" id="PF14578">
    <property type="entry name" value="GTP_EFTU_D4"/>
    <property type="match status" value="1"/>
</dbReference>
<dbReference type="PANTHER" id="PTHR43381:SF5">
    <property type="entry name" value="TR-TYPE G DOMAIN-CONTAINING PROTEIN"/>
    <property type="match status" value="1"/>
</dbReference>
<evidence type="ECO:0000256" key="1">
    <source>
        <dbReference type="ARBA" id="ARBA00022741"/>
    </source>
</evidence>
<dbReference type="InterPro" id="IPR015760">
    <property type="entry name" value="TIF_IF2"/>
</dbReference>
<name>A0A0G0WWK3_9BACT</name>
<comment type="caution">
    <text evidence="5">The sequence shown here is derived from an EMBL/GenBank/DDBJ whole genome shotgun (WGS) entry which is preliminary data.</text>
</comment>
<dbReference type="InterPro" id="IPR023115">
    <property type="entry name" value="TIF_IF2_dom3"/>
</dbReference>
<feature type="domain" description="Translation initiation factor IF- 2" evidence="3">
    <location>
        <begin position="2"/>
        <end position="78"/>
    </location>
</feature>
<keyword evidence="1" id="KW-0547">Nucleotide-binding</keyword>
<dbReference type="AlphaFoldDB" id="A0A0G0WWK3"/>
<accession>A0A0G0WWK3</accession>
<sequence>MEILSEIIKNTDFGNIKINILKESIGEITDGDVKDAVNSNAVIVAFKTKINKVAESFVKAQNIKIISSGIIYELIDLLKQEARLLEKPLPQAELEILKIFSSPKGKKQLIGGRVVTGVIKNNIRLKIVRENNEIGTGKISSLRRQKQTVNEVKTEEECGLMFESDILIKEGDHLLWM</sequence>
<dbReference type="InterPro" id="IPR009000">
    <property type="entry name" value="Transl_B-barrel_sf"/>
</dbReference>
<evidence type="ECO:0000259" key="4">
    <source>
        <dbReference type="Pfam" id="PF14578"/>
    </source>
</evidence>
<protein>
    <submittedName>
        <fullName evidence="5">Translation initiation factor IF-2</fullName>
    </submittedName>
</protein>
<evidence type="ECO:0000313" key="6">
    <source>
        <dbReference type="Proteomes" id="UP000033918"/>
    </source>
</evidence>
<dbReference type="GO" id="GO:0003743">
    <property type="term" value="F:translation initiation factor activity"/>
    <property type="evidence" value="ECO:0007669"/>
    <property type="project" value="UniProtKB-KW"/>
</dbReference>
<gene>
    <name evidence="5" type="ORF">UU38_C0003G0086</name>
</gene>